<name>A0A428QED7_9HYPO</name>
<evidence type="ECO:0000313" key="2">
    <source>
        <dbReference type="Proteomes" id="UP000287972"/>
    </source>
</evidence>
<comment type="caution">
    <text evidence="1">The sequence shown here is derived from an EMBL/GenBank/DDBJ whole genome shotgun (WGS) entry which is preliminary data.</text>
</comment>
<organism evidence="1 2">
    <name type="scientific">Fusarium floridanum</name>
    <dbReference type="NCBI Taxonomy" id="1325733"/>
    <lineage>
        <taxon>Eukaryota</taxon>
        <taxon>Fungi</taxon>
        <taxon>Dikarya</taxon>
        <taxon>Ascomycota</taxon>
        <taxon>Pezizomycotina</taxon>
        <taxon>Sordariomycetes</taxon>
        <taxon>Hypocreomycetidae</taxon>
        <taxon>Hypocreales</taxon>
        <taxon>Nectriaceae</taxon>
        <taxon>Fusarium</taxon>
        <taxon>Fusarium solani species complex</taxon>
    </lineage>
</organism>
<dbReference type="Proteomes" id="UP000287972">
    <property type="component" value="Unassembled WGS sequence"/>
</dbReference>
<dbReference type="EMBL" id="NKCL01000540">
    <property type="protein sequence ID" value="RSL63666.1"/>
    <property type="molecule type" value="Genomic_DNA"/>
</dbReference>
<protein>
    <submittedName>
        <fullName evidence="1">Uncharacterized protein</fullName>
    </submittedName>
</protein>
<reference evidence="1 2" key="1">
    <citation type="submission" date="2017-06" db="EMBL/GenBank/DDBJ databases">
        <title>Comparative genomic analysis of Ambrosia Fusariam Clade fungi.</title>
        <authorList>
            <person name="Stajich J.E."/>
            <person name="Carrillo J."/>
            <person name="Kijimoto T."/>
            <person name="Eskalen A."/>
            <person name="O'Donnell K."/>
            <person name="Kasson M."/>
        </authorList>
    </citation>
    <scope>NUCLEOTIDE SEQUENCE [LARGE SCALE GENOMIC DNA]</scope>
    <source>
        <strain evidence="1 2">NRRL62606</strain>
    </source>
</reference>
<proteinExistence type="predicted"/>
<evidence type="ECO:0000313" key="1">
    <source>
        <dbReference type="EMBL" id="RSL63666.1"/>
    </source>
</evidence>
<accession>A0A428QED7</accession>
<gene>
    <name evidence="1" type="ORF">CEP51_013277</name>
</gene>
<sequence length="240" mass="27755">MNSALLERNDGKLEMHRLVQLVIQLQKLHLQKGGILRFAEKAMSAFWWSYPYGQPITHSTLATYLLNAFSILRYSETFTAEPSPQKLAVMQSLMVYFESRGRWKDLAMRYAQDVVQSVEKLGNNFNKFLRQKKEEATTLPMHSVSRIPEPVVNTTPYLLMCIDRGRHFTGLYQHVLQNVEDDTQLFQFLRDNVSRHRGISSWLTFRSVNAISLTRVCPLKAPPSILSVGYPGFNYDKEHI</sequence>
<dbReference type="AlphaFoldDB" id="A0A428QED7"/>
<keyword evidence="2" id="KW-1185">Reference proteome</keyword>